<dbReference type="AlphaFoldDB" id="A0A1Y5ZR86"/>
<name>A0A1Y5ZR86_9BACI</name>
<gene>
    <name evidence="1" type="ORF">BACERE00185_02513</name>
</gene>
<protein>
    <submittedName>
        <fullName evidence="1">Uncharacterized protein</fullName>
    </submittedName>
</protein>
<reference evidence="2" key="1">
    <citation type="submission" date="2017-04" db="EMBL/GenBank/DDBJ databases">
        <authorList>
            <person name="Criscuolo A."/>
        </authorList>
    </citation>
    <scope>NUCLEOTIDE SEQUENCE [LARGE SCALE GENOMIC DNA]</scope>
</reference>
<organism evidence="1 2">
    <name type="scientific">Bacillus mobilis</name>
    <dbReference type="NCBI Taxonomy" id="2026190"/>
    <lineage>
        <taxon>Bacteria</taxon>
        <taxon>Bacillati</taxon>
        <taxon>Bacillota</taxon>
        <taxon>Bacilli</taxon>
        <taxon>Bacillales</taxon>
        <taxon>Bacillaceae</taxon>
        <taxon>Bacillus</taxon>
        <taxon>Bacillus cereus group</taxon>
    </lineage>
</organism>
<dbReference type="EMBL" id="FWZD01000052">
    <property type="protein sequence ID" value="SME07917.1"/>
    <property type="molecule type" value="Genomic_DNA"/>
</dbReference>
<dbReference type="RefSeq" id="WP_176374203.1">
    <property type="nucleotide sequence ID" value="NZ_FWZD01000052.1"/>
</dbReference>
<proteinExistence type="predicted"/>
<sequence>MYVNNFEYELNVNENGEILLWFKIKGERHSIGLTERDAKAFVHLFKMHNMTK</sequence>
<accession>A0A1Y5ZR86</accession>
<dbReference type="Proteomes" id="UP000194439">
    <property type="component" value="Unassembled WGS sequence"/>
</dbReference>
<evidence type="ECO:0000313" key="1">
    <source>
        <dbReference type="EMBL" id="SME07917.1"/>
    </source>
</evidence>
<evidence type="ECO:0000313" key="2">
    <source>
        <dbReference type="Proteomes" id="UP000194439"/>
    </source>
</evidence>